<feature type="non-terminal residue" evidence="1">
    <location>
        <position position="1"/>
    </location>
</feature>
<comment type="caution">
    <text evidence="1">The sequence shown here is derived from an EMBL/GenBank/DDBJ whole genome shotgun (WGS) entry which is preliminary data.</text>
</comment>
<evidence type="ECO:0000313" key="2">
    <source>
        <dbReference type="Proteomes" id="UP000485058"/>
    </source>
</evidence>
<proteinExistence type="predicted"/>
<dbReference type="AlphaFoldDB" id="A0A699YY13"/>
<protein>
    <submittedName>
        <fullName evidence="1">Uncharacterized protein</fullName>
    </submittedName>
</protein>
<organism evidence="1 2">
    <name type="scientific">Haematococcus lacustris</name>
    <name type="common">Green alga</name>
    <name type="synonym">Haematococcus pluvialis</name>
    <dbReference type="NCBI Taxonomy" id="44745"/>
    <lineage>
        <taxon>Eukaryota</taxon>
        <taxon>Viridiplantae</taxon>
        <taxon>Chlorophyta</taxon>
        <taxon>core chlorophytes</taxon>
        <taxon>Chlorophyceae</taxon>
        <taxon>CS clade</taxon>
        <taxon>Chlamydomonadales</taxon>
        <taxon>Haematococcaceae</taxon>
        <taxon>Haematococcus</taxon>
    </lineage>
</organism>
<gene>
    <name evidence="1" type="ORF">HaLaN_08050</name>
</gene>
<reference evidence="1 2" key="1">
    <citation type="submission" date="2020-02" db="EMBL/GenBank/DDBJ databases">
        <title>Draft genome sequence of Haematococcus lacustris strain NIES-144.</title>
        <authorList>
            <person name="Morimoto D."/>
            <person name="Nakagawa S."/>
            <person name="Yoshida T."/>
            <person name="Sawayama S."/>
        </authorList>
    </citation>
    <scope>NUCLEOTIDE SEQUENCE [LARGE SCALE GENOMIC DNA]</scope>
    <source>
        <strain evidence="1 2">NIES-144</strain>
    </source>
</reference>
<dbReference type="Proteomes" id="UP000485058">
    <property type="component" value="Unassembled WGS sequence"/>
</dbReference>
<keyword evidence="2" id="KW-1185">Reference proteome</keyword>
<evidence type="ECO:0000313" key="1">
    <source>
        <dbReference type="EMBL" id="GFH12378.1"/>
    </source>
</evidence>
<sequence>CGTLASKSPTASKCPSSQTEEDSLVAILLADSQPGAGLPPATSWPRTSISPLPASLPSARTMATVPAVQERVLSLSSGQRPSPSRRAVATPHRLSYTGSRLHPFPVLPRLPSLPHMLAHIMARQQPERLPPGSGAALLAEPPSADHLQNWAPNWAGAAGFSQRSMGQHLLEGVGQPLPLPCGQLVSSELLPQTQLLVLPSSHLDAVPLRRYHDIHSKWGGCTITKGCGWRSWLCTPLSKPGHLGTEAIERASPYWALPPAHLRHGWPAPVSAGLLAAAPVGAGSLGPPGPHQAGQVAVPH</sequence>
<accession>A0A699YY13</accession>
<feature type="non-terminal residue" evidence="1">
    <location>
        <position position="300"/>
    </location>
</feature>
<name>A0A699YY13_HAELA</name>
<dbReference type="EMBL" id="BLLF01000497">
    <property type="protein sequence ID" value="GFH12378.1"/>
    <property type="molecule type" value="Genomic_DNA"/>
</dbReference>